<reference evidence="2 3" key="1">
    <citation type="submission" date="2020-02" db="EMBL/GenBank/DDBJ databases">
        <title>Draft genome sequence of Lactococcus sp. Hs30E4-3.</title>
        <authorList>
            <person name="Noda S."/>
            <person name="Yuki M."/>
            <person name="Ohkuma M."/>
        </authorList>
    </citation>
    <scope>NUCLEOTIDE SEQUENCE [LARGE SCALE GENOMIC DNA]</scope>
    <source>
        <strain evidence="2 3">Hs30E4-3</strain>
    </source>
</reference>
<protein>
    <recommendedName>
        <fullName evidence="1">UPF0223 protein Hs30E_10680</fullName>
    </recommendedName>
</protein>
<name>A0A6A0BFA3_9LACT</name>
<evidence type="ECO:0000313" key="2">
    <source>
        <dbReference type="EMBL" id="GFH42517.1"/>
    </source>
</evidence>
<keyword evidence="3" id="KW-1185">Reference proteome</keyword>
<dbReference type="InterPro" id="IPR023324">
    <property type="entry name" value="BH2638-like_sf"/>
</dbReference>
<comment type="caution">
    <text evidence="2">The sequence shown here is derived from an EMBL/GenBank/DDBJ whole genome shotgun (WGS) entry which is preliminary data.</text>
</comment>
<dbReference type="RefSeq" id="WP_172208625.1">
    <property type="nucleotide sequence ID" value="NZ_BLLI01000027.1"/>
</dbReference>
<comment type="similarity">
    <text evidence="1">Belongs to the UPF0223 family.</text>
</comment>
<sequence>MSNSSYQYPLDYTWTGEEMAAVISFFNQVENFYETKVARDEFMSAYRLFKQIVPSKMQEKQLDRDFEKVSGYSAYRAIQEVSKSERQFVKHQA</sequence>
<dbReference type="Proteomes" id="UP000480303">
    <property type="component" value="Unassembled WGS sequence"/>
</dbReference>
<dbReference type="PIRSF" id="PIRSF037260">
    <property type="entry name" value="UPF0223"/>
    <property type="match status" value="1"/>
</dbReference>
<dbReference type="InterPro" id="IPR007920">
    <property type="entry name" value="UPF0223"/>
</dbReference>
<dbReference type="Pfam" id="PF05256">
    <property type="entry name" value="UPF0223"/>
    <property type="match status" value="1"/>
</dbReference>
<organism evidence="2 3">
    <name type="scientific">Pseudolactococcus hodotermopsidis</name>
    <dbReference type="NCBI Taxonomy" id="2709157"/>
    <lineage>
        <taxon>Bacteria</taxon>
        <taxon>Bacillati</taxon>
        <taxon>Bacillota</taxon>
        <taxon>Bacilli</taxon>
        <taxon>Lactobacillales</taxon>
        <taxon>Streptococcaceae</taxon>
        <taxon>Pseudolactococcus</taxon>
    </lineage>
</organism>
<dbReference type="SUPFAM" id="SSF158504">
    <property type="entry name" value="BH2638-like"/>
    <property type="match status" value="1"/>
</dbReference>
<evidence type="ECO:0000313" key="3">
    <source>
        <dbReference type="Proteomes" id="UP000480303"/>
    </source>
</evidence>
<dbReference type="AlphaFoldDB" id="A0A6A0BFA3"/>
<dbReference type="EMBL" id="BLLI01000027">
    <property type="protein sequence ID" value="GFH42517.1"/>
    <property type="molecule type" value="Genomic_DNA"/>
</dbReference>
<proteinExistence type="inferred from homology"/>
<dbReference type="HAMAP" id="MF_01041">
    <property type="entry name" value="UPF0223"/>
    <property type="match status" value="1"/>
</dbReference>
<gene>
    <name evidence="2" type="primary">yfdD</name>
    <name evidence="2" type="ORF">Hs30E_10680</name>
</gene>
<dbReference type="NCBIfam" id="NF003353">
    <property type="entry name" value="PRK04387.1"/>
    <property type="match status" value="1"/>
</dbReference>
<dbReference type="Gene3D" id="1.10.220.80">
    <property type="entry name" value="BH2638-like"/>
    <property type="match status" value="1"/>
</dbReference>
<evidence type="ECO:0000256" key="1">
    <source>
        <dbReference type="HAMAP-Rule" id="MF_01041"/>
    </source>
</evidence>
<accession>A0A6A0BFA3</accession>